<evidence type="ECO:0000313" key="1">
    <source>
        <dbReference type="EMBL" id="OKH45909.1"/>
    </source>
</evidence>
<protein>
    <submittedName>
        <fullName evidence="1">Uncharacterized protein</fullName>
    </submittedName>
</protein>
<evidence type="ECO:0000313" key="2">
    <source>
        <dbReference type="Proteomes" id="UP000185557"/>
    </source>
</evidence>
<reference evidence="1 2" key="1">
    <citation type="submission" date="2016-11" db="EMBL/GenBank/DDBJ databases">
        <title>Draft Genome Sequences of Nine Cyanobacterial Strains from Diverse Habitats.</title>
        <authorList>
            <person name="Zhu T."/>
            <person name="Hou S."/>
            <person name="Lu X."/>
            <person name="Hess W.R."/>
        </authorList>
    </citation>
    <scope>NUCLEOTIDE SEQUENCE [LARGE SCALE GENOMIC DNA]</scope>
    <source>
        <strain evidence="1 2">NIES-30</strain>
    </source>
</reference>
<accession>A0A1U7J1P1</accession>
<dbReference type="Proteomes" id="UP000185557">
    <property type="component" value="Unassembled WGS sequence"/>
</dbReference>
<dbReference type="EMBL" id="MRCG01000015">
    <property type="protein sequence ID" value="OKH45909.1"/>
    <property type="molecule type" value="Genomic_DNA"/>
</dbReference>
<organism evidence="1 2">
    <name type="scientific">Phormidium tenue NIES-30</name>
    <dbReference type="NCBI Taxonomy" id="549789"/>
    <lineage>
        <taxon>Bacteria</taxon>
        <taxon>Bacillati</taxon>
        <taxon>Cyanobacteriota</taxon>
        <taxon>Cyanophyceae</taxon>
        <taxon>Oscillatoriophycideae</taxon>
        <taxon>Oscillatoriales</taxon>
        <taxon>Oscillatoriaceae</taxon>
        <taxon>Phormidium</taxon>
    </lineage>
</organism>
<dbReference type="AlphaFoldDB" id="A0A1U7J1P1"/>
<dbReference type="STRING" id="549789.NIES30_18725"/>
<sequence length="146" mass="16145">MLLLGLGGCDRLTPTVPRQIVLKQTWEIESGDRVAGQLVTGSLGDISIRLEGARLRAPFTGQVELAAQGFNCIYFSTPEVPAYLFRYCGVSHPHLGPIEAGTVMGRGRYIHFATLRRQPDGSWAMVEPSDRVLERSLNRPPPRLPF</sequence>
<gene>
    <name evidence="1" type="ORF">NIES30_18725</name>
</gene>
<name>A0A1U7J1P1_9CYAN</name>
<keyword evidence="2" id="KW-1185">Reference proteome</keyword>
<proteinExistence type="predicted"/>
<dbReference type="OrthoDB" id="530574at2"/>
<comment type="caution">
    <text evidence="1">The sequence shown here is derived from an EMBL/GenBank/DDBJ whole genome shotgun (WGS) entry which is preliminary data.</text>
</comment>